<accession>A0A9W8ZXP2</accession>
<name>A0A9W8ZXP2_9AGAR</name>
<feature type="region of interest" description="Disordered" evidence="1">
    <location>
        <begin position="1"/>
        <end position="35"/>
    </location>
</feature>
<reference evidence="2" key="2">
    <citation type="journal article" date="2023" name="Proc. Natl. Acad. Sci. U.S.A.">
        <title>A global phylogenomic analysis of the shiitake genus Lentinula.</title>
        <authorList>
            <person name="Sierra-Patev S."/>
            <person name="Min B."/>
            <person name="Naranjo-Ortiz M."/>
            <person name="Looney B."/>
            <person name="Konkel Z."/>
            <person name="Slot J.C."/>
            <person name="Sakamoto Y."/>
            <person name="Steenwyk J.L."/>
            <person name="Rokas A."/>
            <person name="Carro J."/>
            <person name="Camarero S."/>
            <person name="Ferreira P."/>
            <person name="Molpeceres G."/>
            <person name="Ruiz-Duenas F.J."/>
            <person name="Serrano A."/>
            <person name="Henrissat B."/>
            <person name="Drula E."/>
            <person name="Hughes K.W."/>
            <person name="Mata J.L."/>
            <person name="Ishikawa N.K."/>
            <person name="Vargas-Isla R."/>
            <person name="Ushijima S."/>
            <person name="Smith C.A."/>
            <person name="Donoghue J."/>
            <person name="Ahrendt S."/>
            <person name="Andreopoulos W."/>
            <person name="He G."/>
            <person name="LaButti K."/>
            <person name="Lipzen A."/>
            <person name="Ng V."/>
            <person name="Riley R."/>
            <person name="Sandor L."/>
            <person name="Barry K."/>
            <person name="Martinez A.T."/>
            <person name="Xiao Y."/>
            <person name="Gibbons J.G."/>
            <person name="Terashima K."/>
            <person name="Grigoriev I.V."/>
            <person name="Hibbett D."/>
        </authorList>
    </citation>
    <scope>NUCLEOTIDE SEQUENCE</scope>
    <source>
        <strain evidence="2">Sp2 HRB7682 ss15</strain>
    </source>
</reference>
<comment type="caution">
    <text evidence="2">The sequence shown here is derived from an EMBL/GenBank/DDBJ whole genome shotgun (WGS) entry which is preliminary data.</text>
</comment>
<evidence type="ECO:0000313" key="2">
    <source>
        <dbReference type="EMBL" id="KAJ4468386.1"/>
    </source>
</evidence>
<dbReference type="EMBL" id="JANVFS010000038">
    <property type="protein sequence ID" value="KAJ4468386.1"/>
    <property type="molecule type" value="Genomic_DNA"/>
</dbReference>
<feature type="region of interest" description="Disordered" evidence="1">
    <location>
        <begin position="249"/>
        <end position="283"/>
    </location>
</feature>
<dbReference type="AlphaFoldDB" id="A0A9W8ZXP2"/>
<organism evidence="2 3">
    <name type="scientific">Lentinula lateritia</name>
    <dbReference type="NCBI Taxonomy" id="40482"/>
    <lineage>
        <taxon>Eukaryota</taxon>
        <taxon>Fungi</taxon>
        <taxon>Dikarya</taxon>
        <taxon>Basidiomycota</taxon>
        <taxon>Agaricomycotina</taxon>
        <taxon>Agaricomycetes</taxon>
        <taxon>Agaricomycetidae</taxon>
        <taxon>Agaricales</taxon>
        <taxon>Marasmiineae</taxon>
        <taxon>Omphalotaceae</taxon>
        <taxon>Lentinula</taxon>
    </lineage>
</organism>
<feature type="compositionally biased region" description="Polar residues" evidence="1">
    <location>
        <begin position="19"/>
        <end position="33"/>
    </location>
</feature>
<gene>
    <name evidence="2" type="ORF">C8J55DRAFT_204044</name>
</gene>
<dbReference type="Proteomes" id="UP001150238">
    <property type="component" value="Unassembled WGS sequence"/>
</dbReference>
<proteinExistence type="predicted"/>
<reference evidence="2" key="1">
    <citation type="submission" date="2022-08" db="EMBL/GenBank/DDBJ databases">
        <authorList>
            <consortium name="DOE Joint Genome Institute"/>
            <person name="Min B."/>
            <person name="Riley R."/>
            <person name="Sierra-Patev S."/>
            <person name="Naranjo-Ortiz M."/>
            <person name="Looney B."/>
            <person name="Konkel Z."/>
            <person name="Slot J.C."/>
            <person name="Sakamoto Y."/>
            <person name="Steenwyk J.L."/>
            <person name="Rokas A."/>
            <person name="Carro J."/>
            <person name="Camarero S."/>
            <person name="Ferreira P."/>
            <person name="Molpeceres G."/>
            <person name="Ruiz-Duenas F.J."/>
            <person name="Serrano A."/>
            <person name="Henrissat B."/>
            <person name="Drula E."/>
            <person name="Hughes K.W."/>
            <person name="Mata J.L."/>
            <person name="Ishikawa N.K."/>
            <person name="Vargas-Isla R."/>
            <person name="Ushijima S."/>
            <person name="Smith C.A."/>
            <person name="Ahrendt S."/>
            <person name="Andreopoulos W."/>
            <person name="He G."/>
            <person name="Labutti K."/>
            <person name="Lipzen A."/>
            <person name="Ng V."/>
            <person name="Sandor L."/>
            <person name="Barry K."/>
            <person name="Martinez A.T."/>
            <person name="Xiao Y."/>
            <person name="Gibbons J.G."/>
            <person name="Terashima K."/>
            <person name="Hibbett D.S."/>
            <person name="Grigoriev I.V."/>
        </authorList>
    </citation>
    <scope>NUCLEOTIDE SEQUENCE</scope>
    <source>
        <strain evidence="2">Sp2 HRB7682 ss15</strain>
    </source>
</reference>
<evidence type="ECO:0000313" key="3">
    <source>
        <dbReference type="Proteomes" id="UP001150238"/>
    </source>
</evidence>
<feature type="region of interest" description="Disordered" evidence="1">
    <location>
        <begin position="181"/>
        <end position="219"/>
    </location>
</feature>
<evidence type="ECO:0000256" key="1">
    <source>
        <dbReference type="SAM" id="MobiDB-lite"/>
    </source>
</evidence>
<sequence length="283" mass="30879">MSSNPRSPFYGHDGRPGQGRSQSNNSDLASSRRSAILHEENVLSRRTLDPHRNPTVGFGSHDFHIDGTIRPGAFSVVAGAQIIRTSSSSASPYVHSPFHSHQTPSLAAHQTHLTHGVSHPAPSVLSGFRRRDSKDSLAHPPGVIFGEGSFSAVSGRSEITTRKGDVRIEGLSAAHVLRDQSQIPPANSRTDRGTPFHTPGSHSAIAGHQFGPAPNVLMGARDFRSQGGNFRAGSFSAVAGDRIVILEEQQRPFPQDTYMDYGERRRDHRSSRSPENYSARRRW</sequence>
<protein>
    <submittedName>
        <fullName evidence="2">Uncharacterized protein</fullName>
    </submittedName>
</protein>